<name>A0A6A5SKY8_9PLEO</name>
<evidence type="ECO:0000313" key="3">
    <source>
        <dbReference type="Proteomes" id="UP000800038"/>
    </source>
</evidence>
<feature type="compositionally biased region" description="Low complexity" evidence="1">
    <location>
        <begin position="83"/>
        <end position="99"/>
    </location>
</feature>
<protein>
    <recommendedName>
        <fullName evidence="4">Heterokaryon incompatibility domain-containing protein</fullName>
    </recommendedName>
</protein>
<dbReference type="EMBL" id="ML976065">
    <property type="protein sequence ID" value="KAF1940288.1"/>
    <property type="molecule type" value="Genomic_DNA"/>
</dbReference>
<proteinExistence type="predicted"/>
<sequence length="414" mass="46979">MSLFVMSTDPPSSMDRLSPSWIRRSISRTSKSQDADSRPTTSNGLLSPRPTTESSNSDETRSEPSSTSRRRGSVREMVNRLRSSSNASTSSNKSQSQDQDISEIENWFYGFRRYNQLVSTTVSPTQEYPSQEFTTASKVLTKNCGGQFLHGLPEAAFDFSLLWCPAGQLSRKHAEEPTWSWTAYAGAVNFPFDPTSCPDVYTTPRSEGEWFRSEIVNLHIGPETAQYTVRREKCNSLRIKYPPYFHAPRGSDASAESNTLRFTTSMISAEGFTAEQLHYRGREIPCSTLINEKEQHCGVIMDFESSISEPSSTGPYEFVLLSRNLRREPATLTRSPVVNTMHPPGTPIWNGERFIWDEEVIDFDDQHFEAGPWKMLNVMLIKWVGEYAERVAIARIHEDAWLERSPAKKDIVLR</sequence>
<accession>A0A6A5SKY8</accession>
<evidence type="ECO:0008006" key="4">
    <source>
        <dbReference type="Google" id="ProtNLM"/>
    </source>
</evidence>
<organism evidence="2 3">
    <name type="scientific">Clathrospora elynae</name>
    <dbReference type="NCBI Taxonomy" id="706981"/>
    <lineage>
        <taxon>Eukaryota</taxon>
        <taxon>Fungi</taxon>
        <taxon>Dikarya</taxon>
        <taxon>Ascomycota</taxon>
        <taxon>Pezizomycotina</taxon>
        <taxon>Dothideomycetes</taxon>
        <taxon>Pleosporomycetidae</taxon>
        <taxon>Pleosporales</taxon>
        <taxon>Diademaceae</taxon>
        <taxon>Clathrospora</taxon>
    </lineage>
</organism>
<dbReference type="AlphaFoldDB" id="A0A6A5SKY8"/>
<dbReference type="Proteomes" id="UP000800038">
    <property type="component" value="Unassembled WGS sequence"/>
</dbReference>
<dbReference type="OrthoDB" id="3830006at2759"/>
<reference evidence="2" key="1">
    <citation type="journal article" date="2020" name="Stud. Mycol.">
        <title>101 Dothideomycetes genomes: a test case for predicting lifestyles and emergence of pathogens.</title>
        <authorList>
            <person name="Haridas S."/>
            <person name="Albert R."/>
            <person name="Binder M."/>
            <person name="Bloem J."/>
            <person name="Labutti K."/>
            <person name="Salamov A."/>
            <person name="Andreopoulos B."/>
            <person name="Baker S."/>
            <person name="Barry K."/>
            <person name="Bills G."/>
            <person name="Bluhm B."/>
            <person name="Cannon C."/>
            <person name="Castanera R."/>
            <person name="Culley D."/>
            <person name="Daum C."/>
            <person name="Ezra D."/>
            <person name="Gonzalez J."/>
            <person name="Henrissat B."/>
            <person name="Kuo A."/>
            <person name="Liang C."/>
            <person name="Lipzen A."/>
            <person name="Lutzoni F."/>
            <person name="Magnuson J."/>
            <person name="Mondo S."/>
            <person name="Nolan M."/>
            <person name="Ohm R."/>
            <person name="Pangilinan J."/>
            <person name="Park H.-J."/>
            <person name="Ramirez L."/>
            <person name="Alfaro M."/>
            <person name="Sun H."/>
            <person name="Tritt A."/>
            <person name="Yoshinaga Y."/>
            <person name="Zwiers L.-H."/>
            <person name="Turgeon B."/>
            <person name="Goodwin S."/>
            <person name="Spatafora J."/>
            <person name="Crous P."/>
            <person name="Grigoriev I."/>
        </authorList>
    </citation>
    <scope>NUCLEOTIDE SEQUENCE</scope>
    <source>
        <strain evidence="2">CBS 161.51</strain>
    </source>
</reference>
<keyword evidence="3" id="KW-1185">Reference proteome</keyword>
<evidence type="ECO:0000313" key="2">
    <source>
        <dbReference type="EMBL" id="KAF1940288.1"/>
    </source>
</evidence>
<feature type="region of interest" description="Disordered" evidence="1">
    <location>
        <begin position="1"/>
        <end position="99"/>
    </location>
</feature>
<feature type="compositionally biased region" description="Polar residues" evidence="1">
    <location>
        <begin position="38"/>
        <end position="55"/>
    </location>
</feature>
<gene>
    <name evidence="2" type="ORF">EJ02DRAFT_456126</name>
</gene>
<evidence type="ECO:0000256" key="1">
    <source>
        <dbReference type="SAM" id="MobiDB-lite"/>
    </source>
</evidence>